<accession>A0A0W8E236</accession>
<proteinExistence type="predicted"/>
<name>A0A0W8E236_9ZZZZ</name>
<organism evidence="1">
    <name type="scientific">hydrocarbon metagenome</name>
    <dbReference type="NCBI Taxonomy" id="938273"/>
    <lineage>
        <taxon>unclassified sequences</taxon>
        <taxon>metagenomes</taxon>
        <taxon>ecological metagenomes</taxon>
    </lineage>
</organism>
<dbReference type="EMBL" id="LNQE01001918">
    <property type="protein sequence ID" value="KUG02493.1"/>
    <property type="molecule type" value="Genomic_DNA"/>
</dbReference>
<protein>
    <submittedName>
        <fullName evidence="1">Uncharacterized protein</fullName>
    </submittedName>
</protein>
<comment type="caution">
    <text evidence="1">The sequence shown here is derived from an EMBL/GenBank/DDBJ whole genome shotgun (WGS) entry which is preliminary data.</text>
</comment>
<gene>
    <name evidence="1" type="ORF">ASZ90_020125</name>
</gene>
<dbReference type="AlphaFoldDB" id="A0A0W8E236"/>
<sequence>MYWSRAALPEIVFKPYRSRGRGFASFTEKTTAWLFFEIEL</sequence>
<reference evidence="1" key="1">
    <citation type="journal article" date="2015" name="Proc. Natl. Acad. Sci. U.S.A.">
        <title>Networks of energetic and metabolic interactions define dynamics in microbial communities.</title>
        <authorList>
            <person name="Embree M."/>
            <person name="Liu J.K."/>
            <person name="Al-Bassam M.M."/>
            <person name="Zengler K."/>
        </authorList>
    </citation>
    <scope>NUCLEOTIDE SEQUENCE</scope>
</reference>
<evidence type="ECO:0000313" key="1">
    <source>
        <dbReference type="EMBL" id="KUG02493.1"/>
    </source>
</evidence>